<protein>
    <submittedName>
        <fullName evidence="1">Sulfur carrier protein ThiS</fullName>
    </submittedName>
</protein>
<accession>A0A8A4TUD5</accession>
<dbReference type="AlphaFoldDB" id="A0A8A4TUD5"/>
<dbReference type="Gene3D" id="3.10.20.30">
    <property type="match status" value="1"/>
</dbReference>
<dbReference type="InterPro" id="IPR012675">
    <property type="entry name" value="Beta-grasp_dom_sf"/>
</dbReference>
<keyword evidence="2" id="KW-1185">Reference proteome</keyword>
<dbReference type="Pfam" id="PF02597">
    <property type="entry name" value="ThiS"/>
    <property type="match status" value="1"/>
</dbReference>
<dbReference type="RefSeq" id="WP_237383671.1">
    <property type="nucleotide sequence ID" value="NZ_CP071793.1"/>
</dbReference>
<sequence length="67" mass="7312">MIELTVNGTPKPLPAPCVLRKALDELGFQGRHFAVAINGRFVPRHQYEAFHIEGGEALEVLSPMQGG</sequence>
<evidence type="ECO:0000313" key="2">
    <source>
        <dbReference type="Proteomes" id="UP000663929"/>
    </source>
</evidence>
<dbReference type="Proteomes" id="UP000663929">
    <property type="component" value="Chromosome"/>
</dbReference>
<dbReference type="SUPFAM" id="SSF54285">
    <property type="entry name" value="MoaD/ThiS"/>
    <property type="match status" value="1"/>
</dbReference>
<reference evidence="1" key="1">
    <citation type="submission" date="2021-03" db="EMBL/GenBank/DDBJ databases">
        <title>Acanthopleuribacteraceae sp. M133.</title>
        <authorList>
            <person name="Wang G."/>
        </authorList>
    </citation>
    <scope>NUCLEOTIDE SEQUENCE</scope>
    <source>
        <strain evidence="1">M133</strain>
    </source>
</reference>
<dbReference type="KEGG" id="scor:J3U87_14030"/>
<name>A0A8A4TUD5_SULCO</name>
<evidence type="ECO:0000313" key="1">
    <source>
        <dbReference type="EMBL" id="QTD53569.1"/>
    </source>
</evidence>
<proteinExistence type="predicted"/>
<dbReference type="CDD" id="cd00565">
    <property type="entry name" value="Ubl_ThiS"/>
    <property type="match status" value="1"/>
</dbReference>
<dbReference type="NCBIfam" id="TIGR01683">
    <property type="entry name" value="thiS"/>
    <property type="match status" value="1"/>
</dbReference>
<dbReference type="InterPro" id="IPR010035">
    <property type="entry name" value="Thi_S"/>
</dbReference>
<dbReference type="InterPro" id="IPR016155">
    <property type="entry name" value="Mopterin_synth/thiamin_S_b"/>
</dbReference>
<dbReference type="PANTHER" id="PTHR34472">
    <property type="entry name" value="SULFUR CARRIER PROTEIN THIS"/>
    <property type="match status" value="1"/>
</dbReference>
<dbReference type="InterPro" id="IPR003749">
    <property type="entry name" value="ThiS/MoaD-like"/>
</dbReference>
<gene>
    <name evidence="1" type="primary">thiS</name>
    <name evidence="1" type="ORF">J3U87_14030</name>
</gene>
<dbReference type="PANTHER" id="PTHR34472:SF1">
    <property type="entry name" value="SULFUR CARRIER PROTEIN THIS"/>
    <property type="match status" value="1"/>
</dbReference>
<dbReference type="EMBL" id="CP071793">
    <property type="protein sequence ID" value="QTD53569.1"/>
    <property type="molecule type" value="Genomic_DNA"/>
</dbReference>
<organism evidence="1 2">
    <name type="scientific">Sulfidibacter corallicola</name>
    <dbReference type="NCBI Taxonomy" id="2818388"/>
    <lineage>
        <taxon>Bacteria</taxon>
        <taxon>Pseudomonadati</taxon>
        <taxon>Acidobacteriota</taxon>
        <taxon>Holophagae</taxon>
        <taxon>Acanthopleuribacterales</taxon>
        <taxon>Acanthopleuribacteraceae</taxon>
        <taxon>Sulfidibacter</taxon>
    </lineage>
</organism>